<evidence type="ECO:0000256" key="2">
    <source>
        <dbReference type="SAM" id="Phobius"/>
    </source>
</evidence>
<feature type="compositionally biased region" description="Low complexity" evidence="1">
    <location>
        <begin position="96"/>
        <end position="111"/>
    </location>
</feature>
<proteinExistence type="predicted"/>
<keyword evidence="4" id="KW-1185">Reference proteome</keyword>
<protein>
    <submittedName>
        <fullName evidence="3">Uncharacterized protein</fullName>
    </submittedName>
</protein>
<feature type="transmembrane region" description="Helical" evidence="2">
    <location>
        <begin position="212"/>
        <end position="231"/>
    </location>
</feature>
<accession>A0A0D0DFK1</accession>
<organism evidence="3 4">
    <name type="scientific">Paxillus rubicundulus Ve08.2h10</name>
    <dbReference type="NCBI Taxonomy" id="930991"/>
    <lineage>
        <taxon>Eukaryota</taxon>
        <taxon>Fungi</taxon>
        <taxon>Dikarya</taxon>
        <taxon>Basidiomycota</taxon>
        <taxon>Agaricomycotina</taxon>
        <taxon>Agaricomycetes</taxon>
        <taxon>Agaricomycetidae</taxon>
        <taxon>Boletales</taxon>
        <taxon>Paxilineae</taxon>
        <taxon>Paxillaceae</taxon>
        <taxon>Paxillus</taxon>
    </lineage>
</organism>
<evidence type="ECO:0000313" key="4">
    <source>
        <dbReference type="Proteomes" id="UP000054538"/>
    </source>
</evidence>
<dbReference type="STRING" id="930991.A0A0D0DFK1"/>
<evidence type="ECO:0000313" key="3">
    <source>
        <dbReference type="EMBL" id="KIK96472.1"/>
    </source>
</evidence>
<dbReference type="AlphaFoldDB" id="A0A0D0DFK1"/>
<dbReference type="HOGENOM" id="CLU_078306_1_0_1"/>
<dbReference type="InParanoid" id="A0A0D0DFK1"/>
<feature type="compositionally biased region" description="Low complexity" evidence="1">
    <location>
        <begin position="21"/>
        <end position="31"/>
    </location>
</feature>
<reference evidence="3 4" key="1">
    <citation type="submission" date="2014-04" db="EMBL/GenBank/DDBJ databases">
        <authorList>
            <consortium name="DOE Joint Genome Institute"/>
            <person name="Kuo A."/>
            <person name="Kohler A."/>
            <person name="Jargeat P."/>
            <person name="Nagy L.G."/>
            <person name="Floudas D."/>
            <person name="Copeland A."/>
            <person name="Barry K.W."/>
            <person name="Cichocki N."/>
            <person name="Veneault-Fourrey C."/>
            <person name="LaButti K."/>
            <person name="Lindquist E.A."/>
            <person name="Lipzen A."/>
            <person name="Lundell T."/>
            <person name="Morin E."/>
            <person name="Murat C."/>
            <person name="Sun H."/>
            <person name="Tunlid A."/>
            <person name="Henrissat B."/>
            <person name="Grigoriev I.V."/>
            <person name="Hibbett D.S."/>
            <person name="Martin F."/>
            <person name="Nordberg H.P."/>
            <person name="Cantor M.N."/>
            <person name="Hua S.X."/>
        </authorList>
    </citation>
    <scope>NUCLEOTIDE SEQUENCE [LARGE SCALE GENOMIC DNA]</scope>
    <source>
        <strain evidence="3 4">Ve08.2h10</strain>
    </source>
</reference>
<feature type="region of interest" description="Disordered" evidence="1">
    <location>
        <begin position="1"/>
        <end position="31"/>
    </location>
</feature>
<keyword evidence="2" id="KW-1133">Transmembrane helix</keyword>
<dbReference type="Proteomes" id="UP000054538">
    <property type="component" value="Unassembled WGS sequence"/>
</dbReference>
<dbReference type="OrthoDB" id="2526979at2759"/>
<gene>
    <name evidence="3" type="ORF">PAXRUDRAFT_305896</name>
</gene>
<sequence length="239" mass="26601">MACFNNDDPSAPMLGARTRTRSTSHSSVTSQSSMLSIYDKIHQGSPVAEPTEGHTNAYGSFTTTAPAAFWLRTHLKLNIPNMRRPDDDYDTPPDSPLSFFHPLSSSRRSPSITRTLSTGYYGWDEPSTSSPSSPSLSAPASPLMDHKNTGLHPVLEAVEKGSKFSYRTVCATCMKAGRDFPRCAHCGDMWCSRECRLQGGKKHICVARKMYFLSRLSFLLWFCFHTLVPFLPLDHTVVM</sequence>
<keyword evidence="2" id="KW-0812">Transmembrane</keyword>
<feature type="region of interest" description="Disordered" evidence="1">
    <location>
        <begin position="84"/>
        <end position="111"/>
    </location>
</feature>
<dbReference type="EMBL" id="KN824984">
    <property type="protein sequence ID" value="KIK96472.1"/>
    <property type="molecule type" value="Genomic_DNA"/>
</dbReference>
<name>A0A0D0DFK1_9AGAM</name>
<keyword evidence="2" id="KW-0472">Membrane</keyword>
<evidence type="ECO:0000256" key="1">
    <source>
        <dbReference type="SAM" id="MobiDB-lite"/>
    </source>
</evidence>
<reference evidence="4" key="2">
    <citation type="submission" date="2015-01" db="EMBL/GenBank/DDBJ databases">
        <title>Evolutionary Origins and Diversification of the Mycorrhizal Mutualists.</title>
        <authorList>
            <consortium name="DOE Joint Genome Institute"/>
            <consortium name="Mycorrhizal Genomics Consortium"/>
            <person name="Kohler A."/>
            <person name="Kuo A."/>
            <person name="Nagy L.G."/>
            <person name="Floudas D."/>
            <person name="Copeland A."/>
            <person name="Barry K.W."/>
            <person name="Cichocki N."/>
            <person name="Veneault-Fourrey C."/>
            <person name="LaButti K."/>
            <person name="Lindquist E.A."/>
            <person name="Lipzen A."/>
            <person name="Lundell T."/>
            <person name="Morin E."/>
            <person name="Murat C."/>
            <person name="Riley R."/>
            <person name="Ohm R."/>
            <person name="Sun H."/>
            <person name="Tunlid A."/>
            <person name="Henrissat B."/>
            <person name="Grigoriev I.V."/>
            <person name="Hibbett D.S."/>
            <person name="Martin F."/>
        </authorList>
    </citation>
    <scope>NUCLEOTIDE SEQUENCE [LARGE SCALE GENOMIC DNA]</scope>
    <source>
        <strain evidence="4">Ve08.2h10</strain>
    </source>
</reference>